<dbReference type="SUPFAM" id="SSF52058">
    <property type="entry name" value="L domain-like"/>
    <property type="match status" value="1"/>
</dbReference>
<dbReference type="HOGENOM" id="CLU_822313_0_0_1"/>
<dbReference type="Proteomes" id="UP000006882">
    <property type="component" value="Chromosome G1"/>
</dbReference>
<evidence type="ECO:0000256" key="1">
    <source>
        <dbReference type="ARBA" id="ARBA00022737"/>
    </source>
</evidence>
<evidence type="ECO:0000259" key="2">
    <source>
        <dbReference type="Pfam" id="PF23282"/>
    </source>
</evidence>
<dbReference type="GO" id="GO:0006952">
    <property type="term" value="P:defense response"/>
    <property type="evidence" value="ECO:0007669"/>
    <property type="project" value="InterPro"/>
</dbReference>
<dbReference type="Gramene" id="ONI35266">
    <property type="protein sequence ID" value="ONI35266"/>
    <property type="gene ID" value="PRUPE_1G526300"/>
</dbReference>
<dbReference type="InterPro" id="IPR044974">
    <property type="entry name" value="Disease_R_plants"/>
</dbReference>
<keyword evidence="4" id="KW-1185">Reference proteome</keyword>
<dbReference type="OMA" id="HEWIGFA"/>
<feature type="domain" description="Disease resistance protein Roq1-like winged-helix" evidence="2">
    <location>
        <begin position="10"/>
        <end position="57"/>
    </location>
</feature>
<accession>M5Y657</accession>
<dbReference type="eggNOG" id="ENOG502R41B">
    <property type="taxonomic scope" value="Eukaryota"/>
</dbReference>
<evidence type="ECO:0000313" key="4">
    <source>
        <dbReference type="Proteomes" id="UP000006882"/>
    </source>
</evidence>
<dbReference type="EMBL" id="CM007651">
    <property type="protein sequence ID" value="ONI35266.1"/>
    <property type="molecule type" value="Genomic_DNA"/>
</dbReference>
<dbReference type="PANTHER" id="PTHR11017">
    <property type="entry name" value="LEUCINE-RICH REPEAT-CONTAINING PROTEIN"/>
    <property type="match status" value="1"/>
</dbReference>
<keyword evidence="1" id="KW-0677">Repeat</keyword>
<protein>
    <recommendedName>
        <fullName evidence="2">Disease resistance protein Roq1-like winged-helix domain-containing protein</fullName>
    </recommendedName>
</protein>
<sequence length="338" mass="39039">MRHKDHAREALDGCGFYADIGIDILVEKALLGIDSYGFLRMHDLLQEKGQEVVRRESPDEPGRRNRLWNRKEVNYVLSQNTGTETIEGIMVDVEYLGVVHVNSKSFSKMNKLRYLKLMGVDLSNGLEYLPNSLRILEWSEFSLKSLPSSFYPEHEHLRELSMCHGDLEYLCGEVKPLHNLKRIDLRYSLSLVKTPDFRSIPFLEHLILEGCERLHEWIGFALCVVFAVPEHQLYGSEEDLDNFLCKLSINGEVGTPSVNYALESLLPAMSNHLWLCYLPPHECYFYFWCEDIYSNIEASFGFIGSTMEVIECGFHLVYEEDFEVLVEQTMSRQTSSVN</sequence>
<dbReference type="Gene3D" id="3.80.10.10">
    <property type="entry name" value="Ribonuclease Inhibitor"/>
    <property type="match status" value="1"/>
</dbReference>
<reference evidence="3 4" key="1">
    <citation type="journal article" date="2013" name="Nat. Genet.">
        <title>The high-quality draft genome of peach (Prunus persica) identifies unique patterns of genetic diversity, domestication and genome evolution.</title>
        <authorList>
            <consortium name="International Peach Genome Initiative"/>
            <person name="Verde I."/>
            <person name="Abbott A.G."/>
            <person name="Scalabrin S."/>
            <person name="Jung S."/>
            <person name="Shu S."/>
            <person name="Marroni F."/>
            <person name="Zhebentyayeva T."/>
            <person name="Dettori M.T."/>
            <person name="Grimwood J."/>
            <person name="Cattonaro F."/>
            <person name="Zuccolo A."/>
            <person name="Rossini L."/>
            <person name="Jenkins J."/>
            <person name="Vendramin E."/>
            <person name="Meisel L.A."/>
            <person name="Decroocq V."/>
            <person name="Sosinski B."/>
            <person name="Prochnik S."/>
            <person name="Mitros T."/>
            <person name="Policriti A."/>
            <person name="Cipriani G."/>
            <person name="Dondini L."/>
            <person name="Ficklin S."/>
            <person name="Goodstein D.M."/>
            <person name="Xuan P."/>
            <person name="Del Fabbro C."/>
            <person name="Aramini V."/>
            <person name="Copetti D."/>
            <person name="Gonzalez S."/>
            <person name="Horner D.S."/>
            <person name="Falchi R."/>
            <person name="Lucas S."/>
            <person name="Mica E."/>
            <person name="Maldonado J."/>
            <person name="Lazzari B."/>
            <person name="Bielenberg D."/>
            <person name="Pirona R."/>
            <person name="Miculan M."/>
            <person name="Barakat A."/>
            <person name="Testolin R."/>
            <person name="Stella A."/>
            <person name="Tartarini S."/>
            <person name="Tonutti P."/>
            <person name="Arus P."/>
            <person name="Orellana A."/>
            <person name="Wells C."/>
            <person name="Main D."/>
            <person name="Vizzotto G."/>
            <person name="Silva H."/>
            <person name="Salamini F."/>
            <person name="Schmutz J."/>
            <person name="Morgante M."/>
            <person name="Rokhsar D.S."/>
        </authorList>
    </citation>
    <scope>NUCLEOTIDE SEQUENCE [LARGE SCALE GENOMIC DNA]</scope>
    <source>
        <strain evidence="4">cv. Nemared</strain>
    </source>
</reference>
<dbReference type="Pfam" id="PF23282">
    <property type="entry name" value="WHD_ROQ1"/>
    <property type="match status" value="1"/>
</dbReference>
<organism evidence="3 4">
    <name type="scientific">Prunus persica</name>
    <name type="common">Peach</name>
    <name type="synonym">Amygdalus persica</name>
    <dbReference type="NCBI Taxonomy" id="3760"/>
    <lineage>
        <taxon>Eukaryota</taxon>
        <taxon>Viridiplantae</taxon>
        <taxon>Streptophyta</taxon>
        <taxon>Embryophyta</taxon>
        <taxon>Tracheophyta</taxon>
        <taxon>Spermatophyta</taxon>
        <taxon>Magnoliopsida</taxon>
        <taxon>eudicotyledons</taxon>
        <taxon>Gunneridae</taxon>
        <taxon>Pentapetalae</taxon>
        <taxon>rosids</taxon>
        <taxon>fabids</taxon>
        <taxon>Rosales</taxon>
        <taxon>Rosaceae</taxon>
        <taxon>Amygdaloideae</taxon>
        <taxon>Amygdaleae</taxon>
        <taxon>Prunus</taxon>
    </lineage>
</organism>
<proteinExistence type="predicted"/>
<evidence type="ECO:0000313" key="3">
    <source>
        <dbReference type="EMBL" id="ONI35266.1"/>
    </source>
</evidence>
<dbReference type="InterPro" id="IPR032675">
    <property type="entry name" value="LRR_dom_sf"/>
</dbReference>
<name>M5Y657_PRUPE</name>
<dbReference type="PANTHER" id="PTHR11017:SF527">
    <property type="entry name" value="TMV RESISTANCE PROTEIN N-LIKE"/>
    <property type="match status" value="1"/>
</dbReference>
<dbReference type="InterPro" id="IPR058192">
    <property type="entry name" value="WHD_ROQ1-like"/>
</dbReference>
<dbReference type="AlphaFoldDB" id="M5Y657"/>
<gene>
    <name evidence="3" type="ORF">PRUPE_1G526300</name>
</gene>